<evidence type="ECO:0000259" key="12">
    <source>
        <dbReference type="PROSITE" id="PS51163"/>
    </source>
</evidence>
<evidence type="ECO:0000256" key="6">
    <source>
        <dbReference type="ARBA" id="ARBA00022694"/>
    </source>
</evidence>
<keyword evidence="6" id="KW-0819">tRNA processing</keyword>
<evidence type="ECO:0000256" key="3">
    <source>
        <dbReference type="ARBA" id="ARBA00012584"/>
    </source>
</evidence>
<dbReference type="GO" id="GO:0003725">
    <property type="term" value="F:double-stranded RNA binding"/>
    <property type="evidence" value="ECO:0007669"/>
    <property type="project" value="InterPro"/>
</dbReference>
<comment type="caution">
    <text evidence="13">The sequence shown here is derived from an EMBL/GenBank/DDBJ whole genome shotgun (WGS) entry which is preliminary data.</text>
</comment>
<dbReference type="PROSITE" id="PS51163">
    <property type="entry name" value="YRDC"/>
    <property type="match status" value="1"/>
</dbReference>
<dbReference type="Gene3D" id="3.90.870.10">
    <property type="entry name" value="DHBP synthase"/>
    <property type="match status" value="1"/>
</dbReference>
<dbReference type="InterPro" id="IPR050156">
    <property type="entry name" value="TC-AMP_synthase_SUA5"/>
</dbReference>
<comment type="subcellular location">
    <subcellularLocation>
        <location evidence="1">Cytoplasm</location>
    </subcellularLocation>
</comment>
<accession>X1GAJ2</accession>
<dbReference type="EMBL" id="BARU01006909">
    <property type="protein sequence ID" value="GAH38594.1"/>
    <property type="molecule type" value="Genomic_DNA"/>
</dbReference>
<dbReference type="GO" id="GO:0005524">
    <property type="term" value="F:ATP binding"/>
    <property type="evidence" value="ECO:0007669"/>
    <property type="project" value="UniProtKB-KW"/>
</dbReference>
<reference evidence="13" key="1">
    <citation type="journal article" date="2014" name="Front. Microbiol.">
        <title>High frequency of phylogenetically diverse reductive dehalogenase-homologous genes in deep subseafloor sedimentary metagenomes.</title>
        <authorList>
            <person name="Kawai M."/>
            <person name="Futagami T."/>
            <person name="Toyoda A."/>
            <person name="Takaki Y."/>
            <person name="Nishi S."/>
            <person name="Hori S."/>
            <person name="Arai W."/>
            <person name="Tsubouchi T."/>
            <person name="Morono Y."/>
            <person name="Uchiyama I."/>
            <person name="Ito T."/>
            <person name="Fujiyama A."/>
            <person name="Inagaki F."/>
            <person name="Takami H."/>
        </authorList>
    </citation>
    <scope>NUCLEOTIDE SEQUENCE</scope>
    <source>
        <strain evidence="13">Expedition CK06-06</strain>
    </source>
</reference>
<evidence type="ECO:0000256" key="9">
    <source>
        <dbReference type="ARBA" id="ARBA00022840"/>
    </source>
</evidence>
<dbReference type="EC" id="2.7.7.87" evidence="3"/>
<evidence type="ECO:0000256" key="11">
    <source>
        <dbReference type="ARBA" id="ARBA00048366"/>
    </source>
</evidence>
<dbReference type="PANTHER" id="PTHR17490:SF16">
    <property type="entry name" value="THREONYLCARBAMOYL-AMP SYNTHASE"/>
    <property type="match status" value="1"/>
</dbReference>
<dbReference type="AlphaFoldDB" id="X1GAJ2"/>
<sequence length="213" mass="23246">MTRIVKIDPDRPREETIKEAARIIKDGGLVAFPTETVYGLGADALNEEAVRKIFEVKGRSLDKPLSILIGNKEELSKYIQGIPKAAEILIERFWPGPLTLIFRASLFMPDIIRGTNNTIGIRMPDCKIARKIIQASGVPLACPSANLSGSPSPTKASEVAKNLGERITLLLDGGETKIGVESTVLDLTTYPPTMVREGALKREEIEKVIGKIL</sequence>
<evidence type="ECO:0000256" key="5">
    <source>
        <dbReference type="ARBA" id="ARBA00022679"/>
    </source>
</evidence>
<dbReference type="Pfam" id="PF01300">
    <property type="entry name" value="Sua5_yciO_yrdC"/>
    <property type="match status" value="1"/>
</dbReference>
<gene>
    <name evidence="13" type="ORF">S03H2_13615</name>
</gene>
<evidence type="ECO:0000256" key="7">
    <source>
        <dbReference type="ARBA" id="ARBA00022695"/>
    </source>
</evidence>
<dbReference type="PANTHER" id="PTHR17490">
    <property type="entry name" value="SUA5"/>
    <property type="match status" value="1"/>
</dbReference>
<evidence type="ECO:0000256" key="2">
    <source>
        <dbReference type="ARBA" id="ARBA00007663"/>
    </source>
</evidence>
<dbReference type="FunFam" id="3.90.870.10:FF:000009">
    <property type="entry name" value="Threonylcarbamoyl-AMP synthase, putative"/>
    <property type="match status" value="1"/>
</dbReference>
<dbReference type="GO" id="GO:0008033">
    <property type="term" value="P:tRNA processing"/>
    <property type="evidence" value="ECO:0007669"/>
    <property type="project" value="UniProtKB-KW"/>
</dbReference>
<dbReference type="InterPro" id="IPR006070">
    <property type="entry name" value="Sua5-like_dom"/>
</dbReference>
<keyword evidence="7" id="KW-0548">Nucleotidyltransferase</keyword>
<dbReference type="InterPro" id="IPR017945">
    <property type="entry name" value="DHBP_synth_RibB-like_a/b_dom"/>
</dbReference>
<keyword evidence="4" id="KW-0963">Cytoplasm</keyword>
<protein>
    <recommendedName>
        <fullName evidence="10">L-threonylcarbamoyladenylate synthase</fullName>
        <ecNumber evidence="3">2.7.7.87</ecNumber>
    </recommendedName>
    <alternativeName>
        <fullName evidence="10">L-threonylcarbamoyladenylate synthase</fullName>
    </alternativeName>
</protein>
<comment type="similarity">
    <text evidence="2">Belongs to the SUA5 family.</text>
</comment>
<dbReference type="GO" id="GO:0000049">
    <property type="term" value="F:tRNA binding"/>
    <property type="evidence" value="ECO:0007669"/>
    <property type="project" value="TreeGrafter"/>
</dbReference>
<name>X1GAJ2_9ZZZZ</name>
<keyword evidence="9" id="KW-0067">ATP-binding</keyword>
<dbReference type="GO" id="GO:0005737">
    <property type="term" value="C:cytoplasm"/>
    <property type="evidence" value="ECO:0007669"/>
    <property type="project" value="UniProtKB-SubCell"/>
</dbReference>
<evidence type="ECO:0000256" key="10">
    <source>
        <dbReference type="ARBA" id="ARBA00029774"/>
    </source>
</evidence>
<evidence type="ECO:0000313" key="13">
    <source>
        <dbReference type="EMBL" id="GAH38594.1"/>
    </source>
</evidence>
<feature type="domain" description="YrdC-like" evidence="12">
    <location>
        <begin position="14"/>
        <end position="200"/>
    </location>
</feature>
<dbReference type="GO" id="GO:0006450">
    <property type="term" value="P:regulation of translational fidelity"/>
    <property type="evidence" value="ECO:0007669"/>
    <property type="project" value="TreeGrafter"/>
</dbReference>
<organism evidence="13">
    <name type="scientific">marine sediment metagenome</name>
    <dbReference type="NCBI Taxonomy" id="412755"/>
    <lineage>
        <taxon>unclassified sequences</taxon>
        <taxon>metagenomes</taxon>
        <taxon>ecological metagenomes</taxon>
    </lineage>
</organism>
<dbReference type="NCBIfam" id="TIGR00057">
    <property type="entry name" value="L-threonylcarbamoyladenylate synthase"/>
    <property type="match status" value="1"/>
</dbReference>
<dbReference type="SUPFAM" id="SSF55821">
    <property type="entry name" value="YrdC/RibB"/>
    <property type="match status" value="1"/>
</dbReference>
<dbReference type="GO" id="GO:0061710">
    <property type="term" value="F:L-threonylcarbamoyladenylate synthase"/>
    <property type="evidence" value="ECO:0007669"/>
    <property type="project" value="UniProtKB-EC"/>
</dbReference>
<evidence type="ECO:0000256" key="8">
    <source>
        <dbReference type="ARBA" id="ARBA00022741"/>
    </source>
</evidence>
<evidence type="ECO:0000256" key="1">
    <source>
        <dbReference type="ARBA" id="ARBA00004496"/>
    </source>
</evidence>
<evidence type="ECO:0000256" key="4">
    <source>
        <dbReference type="ARBA" id="ARBA00022490"/>
    </source>
</evidence>
<keyword evidence="8" id="KW-0547">Nucleotide-binding</keyword>
<comment type="catalytic activity">
    <reaction evidence="11">
        <text>L-threonine + hydrogencarbonate + ATP = L-threonylcarbamoyladenylate + diphosphate + H2O</text>
        <dbReference type="Rhea" id="RHEA:36407"/>
        <dbReference type="ChEBI" id="CHEBI:15377"/>
        <dbReference type="ChEBI" id="CHEBI:17544"/>
        <dbReference type="ChEBI" id="CHEBI:30616"/>
        <dbReference type="ChEBI" id="CHEBI:33019"/>
        <dbReference type="ChEBI" id="CHEBI:57926"/>
        <dbReference type="ChEBI" id="CHEBI:73682"/>
        <dbReference type="EC" id="2.7.7.87"/>
    </reaction>
</comment>
<proteinExistence type="inferred from homology"/>
<keyword evidence="5" id="KW-0808">Transferase</keyword>